<evidence type="ECO:0000313" key="14">
    <source>
        <dbReference type="EMBL" id="UYQ95661.1"/>
    </source>
</evidence>
<comment type="pathway">
    <text evidence="9">Carotenoid biosynthesis; staphyloxanthin biosynthesis; staphyloxanthin from farnesyl diphosphate: step 5/5.</text>
</comment>
<proteinExistence type="inferred from homology"/>
<evidence type="ECO:0000256" key="10">
    <source>
        <dbReference type="ARBA" id="ARBA00023603"/>
    </source>
</evidence>
<evidence type="ECO:0000256" key="6">
    <source>
        <dbReference type="ARBA" id="ARBA00022989"/>
    </source>
</evidence>
<feature type="transmembrane region" description="Helical" evidence="13">
    <location>
        <begin position="142"/>
        <end position="160"/>
    </location>
</feature>
<name>A0ABY6J7L1_9BACT</name>
<keyword evidence="6 13" id="KW-1133">Transmembrane helix</keyword>
<keyword evidence="8" id="KW-0012">Acyltransferase</keyword>
<accession>A0ABY6J7L1</accession>
<dbReference type="InterPro" id="IPR044021">
    <property type="entry name" value="CrtO"/>
</dbReference>
<evidence type="ECO:0000256" key="11">
    <source>
        <dbReference type="ARBA" id="ARBA00023667"/>
    </source>
</evidence>
<keyword evidence="4 13" id="KW-0812">Transmembrane</keyword>
<gene>
    <name evidence="14" type="ORF">MKQ68_11160</name>
</gene>
<evidence type="ECO:0000256" key="7">
    <source>
        <dbReference type="ARBA" id="ARBA00023136"/>
    </source>
</evidence>
<dbReference type="Pfam" id="PF18927">
    <property type="entry name" value="CrtO"/>
    <property type="match status" value="1"/>
</dbReference>
<evidence type="ECO:0000256" key="9">
    <source>
        <dbReference type="ARBA" id="ARBA00023588"/>
    </source>
</evidence>
<evidence type="ECO:0000256" key="12">
    <source>
        <dbReference type="ARBA" id="ARBA00025324"/>
    </source>
</evidence>
<feature type="transmembrane region" description="Helical" evidence="13">
    <location>
        <begin position="30"/>
        <end position="48"/>
    </location>
</feature>
<evidence type="ECO:0000256" key="13">
    <source>
        <dbReference type="SAM" id="Phobius"/>
    </source>
</evidence>
<keyword evidence="5" id="KW-0732">Signal</keyword>
<sequence length="179" mass="20876">MKKTFAVVLITIVVGALIYAITLYMPLNGFGFAWSTNFLLMIGAFTFTETYKVQLESPYFEEKDWERRGKLYTSLGINFYRKLLVWVGWEKNRKKTAPVKKDLDALTRLHYHTKQSEVGHLVIFIIVLGITGYVSFVFGIVGAIWLIITNILLNLYPVFLQRYNRPRIERAMKLSQLRK</sequence>
<evidence type="ECO:0000313" key="15">
    <source>
        <dbReference type="Proteomes" id="UP001162741"/>
    </source>
</evidence>
<evidence type="ECO:0000256" key="2">
    <source>
        <dbReference type="ARBA" id="ARBA00022475"/>
    </source>
</evidence>
<evidence type="ECO:0000256" key="3">
    <source>
        <dbReference type="ARBA" id="ARBA00022679"/>
    </source>
</evidence>
<protein>
    <recommendedName>
        <fullName evidence="11">Glycosyl-4,4'-diaponeurosporenoate acyltransferase</fullName>
    </recommendedName>
</protein>
<evidence type="ECO:0000256" key="4">
    <source>
        <dbReference type="ARBA" id="ARBA00022692"/>
    </source>
</evidence>
<evidence type="ECO:0000256" key="5">
    <source>
        <dbReference type="ARBA" id="ARBA00022729"/>
    </source>
</evidence>
<dbReference type="RefSeq" id="WP_264283365.1">
    <property type="nucleotide sequence ID" value="NZ_CP107006.1"/>
</dbReference>
<keyword evidence="3" id="KW-0808">Transferase</keyword>
<comment type="subcellular location">
    <subcellularLocation>
        <location evidence="1">Cell membrane</location>
        <topology evidence="1">Single-pass membrane protein</topology>
    </subcellularLocation>
</comment>
<comment type="function">
    <text evidence="12">Catalyzes the acylation of glycosyl-4,4'-diaponeurosporenoate, i.e. the esterification of glucose at the C6'' position with the carboxyl group of the C(15) fatty acid 12-methyltetradecanoic acid, to yield staphyloxanthin. This is the last step in the biosynthesis of this orange pigment, present in most staphylococci strains.</text>
</comment>
<keyword evidence="15" id="KW-1185">Reference proteome</keyword>
<comment type="similarity">
    <text evidence="10">Belongs to the acyltransferase CrtO family.</text>
</comment>
<organism evidence="14 15">
    <name type="scientific">Chitinophaga horti</name>
    <dbReference type="NCBI Taxonomy" id="2920382"/>
    <lineage>
        <taxon>Bacteria</taxon>
        <taxon>Pseudomonadati</taxon>
        <taxon>Bacteroidota</taxon>
        <taxon>Chitinophagia</taxon>
        <taxon>Chitinophagales</taxon>
        <taxon>Chitinophagaceae</taxon>
        <taxon>Chitinophaga</taxon>
    </lineage>
</organism>
<reference evidence="14" key="1">
    <citation type="submission" date="2022-10" db="EMBL/GenBank/DDBJ databases">
        <title>Chitinophaga sp. nov., isolated from soil.</title>
        <authorList>
            <person name="Jeon C.O."/>
        </authorList>
    </citation>
    <scope>NUCLEOTIDE SEQUENCE</scope>
    <source>
        <strain evidence="14">R8</strain>
    </source>
</reference>
<evidence type="ECO:0000256" key="1">
    <source>
        <dbReference type="ARBA" id="ARBA00004162"/>
    </source>
</evidence>
<dbReference type="Proteomes" id="UP001162741">
    <property type="component" value="Chromosome"/>
</dbReference>
<keyword evidence="7 13" id="KW-0472">Membrane</keyword>
<evidence type="ECO:0000256" key="8">
    <source>
        <dbReference type="ARBA" id="ARBA00023315"/>
    </source>
</evidence>
<feature type="transmembrane region" description="Helical" evidence="13">
    <location>
        <begin position="118"/>
        <end position="136"/>
    </location>
</feature>
<keyword evidence="2" id="KW-1003">Cell membrane</keyword>
<dbReference type="EMBL" id="CP107006">
    <property type="protein sequence ID" value="UYQ95661.1"/>
    <property type="molecule type" value="Genomic_DNA"/>
</dbReference>